<name>A0ABM7GHH5_9GAMM</name>
<evidence type="ECO:0000313" key="1">
    <source>
        <dbReference type="EMBL" id="BBI50077.1"/>
    </source>
</evidence>
<dbReference type="EMBL" id="AP019416">
    <property type="protein sequence ID" value="BBI50077.1"/>
    <property type="molecule type" value="Genomic_DNA"/>
</dbReference>
<sequence>MVAALSRAITLAERDHIALAIAKQLHLDMTCAGDIGLEKHAAVTEVALAQTFD</sequence>
<accession>A0ABM7GHH5</accession>
<reference evidence="2" key="1">
    <citation type="journal article" date="2019" name="Microbiol. Resour. Announc.">
        <title>Complete Genome Sequence of Halomonas olivaria, a Moderately Halophilic Bacterium Isolated from Olive Processing Effluents, Obtained by Nanopore Sequencing.</title>
        <authorList>
            <person name="Nagata S."/>
            <person name="Ii K.M."/>
            <person name="Tsukimi T."/>
            <person name="Miura M.C."/>
            <person name="Galipon J."/>
            <person name="Arakawa K."/>
        </authorList>
    </citation>
    <scope>NUCLEOTIDE SEQUENCE [LARGE SCALE GENOMIC DNA]</scope>
    <source>
        <strain evidence="2">TYRC17</strain>
    </source>
</reference>
<gene>
    <name evidence="1" type="ORF">HORIV_24980</name>
</gene>
<proteinExistence type="predicted"/>
<organism evidence="1 2">
    <name type="scientific">Vreelandella olivaria</name>
    <dbReference type="NCBI Taxonomy" id="390919"/>
    <lineage>
        <taxon>Bacteria</taxon>
        <taxon>Pseudomonadati</taxon>
        <taxon>Pseudomonadota</taxon>
        <taxon>Gammaproteobacteria</taxon>
        <taxon>Oceanospirillales</taxon>
        <taxon>Halomonadaceae</taxon>
        <taxon>Vreelandella</taxon>
    </lineage>
</organism>
<evidence type="ECO:0000313" key="2">
    <source>
        <dbReference type="Proteomes" id="UP000289555"/>
    </source>
</evidence>
<dbReference type="Proteomes" id="UP000289555">
    <property type="component" value="Chromosome"/>
</dbReference>
<keyword evidence="2" id="KW-1185">Reference proteome</keyword>
<protein>
    <submittedName>
        <fullName evidence="1">Uncharacterized protein</fullName>
    </submittedName>
</protein>